<evidence type="ECO:0000256" key="10">
    <source>
        <dbReference type="PROSITE-ProRule" id="PRU01360"/>
    </source>
</evidence>
<evidence type="ECO:0000256" key="1">
    <source>
        <dbReference type="ARBA" id="ARBA00004571"/>
    </source>
</evidence>
<evidence type="ECO:0000259" key="12">
    <source>
        <dbReference type="SMART" id="SM00965"/>
    </source>
</evidence>
<dbReference type="InterPro" id="IPR008969">
    <property type="entry name" value="CarboxyPept-like_regulatory"/>
</dbReference>
<evidence type="ECO:0000313" key="13">
    <source>
        <dbReference type="EMBL" id="MVN92992.1"/>
    </source>
</evidence>
<dbReference type="InterPro" id="IPR023997">
    <property type="entry name" value="TonB-dep_OMP_SusC/RagA_CS"/>
</dbReference>
<sequence>MYKNFTAIICRACSCVPPKFLRVMKLTIVMWALALIQVNAASFAQKVNIRVVNASMDDVLTNLSVQTGYNFIYNSAMIKTAKPVSLNIADGSLTDALNSCFKDQPLNFIINGNTVVIKKKVTPATSAATIATRSAAPIVITGTVTDNKGQPLAGVSISIKGTTTGTATNAEGKFTLRVPDDNGTMVFNLIGFTTQEIALKGKNVINVVMEETPSALNEVVVVGYGTQQKKDVISAVSSIKGRDIENLPVATPQSLIQGRATGVQVIQNSGSPGSGVTVRIRGTTSINAGNDPLYIIDGVPVESGSLSSISLSGSQPSALAAINADDIESMEVLKDAGALAIYGSRAANGVVLITTKHGKKGSTVFNLNYYTGFQQDNPNRRVKLMNSQQAIDLIQEGRANALSDGITSLYGFLLPAPDGTVSNTDWQNALFRTAPISNYEVSVRGGENKLRFSVSGSYLDQQGIIIKSGFTRGTGRINLDYDASSKFKFGTNLSLSRYTNNRVSTDDGASSLIQVALKKSPSLPIYNPDGTFYQGDVSGFINPVAFANKLKYVNQVSTVKGNIYGEYTIIPKLILRSTAGIDYDAVTDQFFQPSDAVRNGVAVGEAFNSNVTGWIIENTLSYSHDVGKHHLTGLLGYSQQERSSFALNGRGTPYSTNNIYTLNAATTPTSVSSSTSAYGLSSAFARVGYAYNDKYLLEASARRDGSSRFGANKRYSIFPAVSAAWRVSNEAFWNKNSVINDLKFRASVGKTGNQTIGDYVAQGQYSTGANYIGQSGIALTTLPNPDLTWETTLQYNAGLDISLLSSRLSFTVDAYVKNTSNLLLQVPLPNTSGFGFVLQNIGATQNKGLEFGLNTINIDNKDLSWRSNFNISFNRNKVVQLYSGAANIIQTVGAGLSGSLTSYNILQVGSPIGSLYGWRQSGVYRNSTDNTAKITSTSFGTNGYVFKGGDMIFQDLNGNGTIDIDDRMIIGNAQPKFTGGFNNAVTWRNFDLNLLMTFSYGNDIVNGTRYAAESATGFNGSVTLLNRWRNEGDITNIPRANYVDPAGNRRFSNRWIEDGSYLRAKNLTIGYKLPASLLGKVKVRSCRLYATAQNLFTLTKYTGYDPEASSIQLGVDQGTYPQYRAYIFGINVGF</sequence>
<comment type="subcellular location">
    <subcellularLocation>
        <location evidence="1 10">Cell outer membrane</location>
        <topology evidence="1 10">Multi-pass membrane protein</topology>
    </subcellularLocation>
</comment>
<keyword evidence="14" id="KW-1185">Reference proteome</keyword>
<evidence type="ECO:0000313" key="14">
    <source>
        <dbReference type="Proteomes" id="UP000434850"/>
    </source>
</evidence>
<dbReference type="EMBL" id="WQLA01000008">
    <property type="protein sequence ID" value="MVN92992.1"/>
    <property type="molecule type" value="Genomic_DNA"/>
</dbReference>
<keyword evidence="3 10" id="KW-1134">Transmembrane beta strand</keyword>
<organism evidence="13 14">
    <name type="scientific">Mucilaginibacter aquatilis</name>
    <dbReference type="NCBI Taxonomy" id="1517760"/>
    <lineage>
        <taxon>Bacteria</taxon>
        <taxon>Pseudomonadati</taxon>
        <taxon>Bacteroidota</taxon>
        <taxon>Sphingobacteriia</taxon>
        <taxon>Sphingobacteriales</taxon>
        <taxon>Sphingobacteriaceae</taxon>
        <taxon>Mucilaginibacter</taxon>
    </lineage>
</organism>
<keyword evidence="7 11" id="KW-0798">TonB box</keyword>
<dbReference type="OrthoDB" id="9768177at2"/>
<dbReference type="Proteomes" id="UP000434850">
    <property type="component" value="Unassembled WGS sequence"/>
</dbReference>
<evidence type="ECO:0000256" key="4">
    <source>
        <dbReference type="ARBA" id="ARBA00022496"/>
    </source>
</evidence>
<dbReference type="InterPro" id="IPR012910">
    <property type="entry name" value="Plug_dom"/>
</dbReference>
<dbReference type="Gene3D" id="2.40.170.20">
    <property type="entry name" value="TonB-dependent receptor, beta-barrel domain"/>
    <property type="match status" value="1"/>
</dbReference>
<evidence type="ECO:0000256" key="11">
    <source>
        <dbReference type="RuleBase" id="RU003357"/>
    </source>
</evidence>
<dbReference type="SUPFAM" id="SSF56935">
    <property type="entry name" value="Porins"/>
    <property type="match status" value="1"/>
</dbReference>
<evidence type="ECO:0000256" key="7">
    <source>
        <dbReference type="ARBA" id="ARBA00023077"/>
    </source>
</evidence>
<name>A0A6I4ICV2_9SPHI</name>
<dbReference type="Gene3D" id="2.60.40.1120">
    <property type="entry name" value="Carboxypeptidase-like, regulatory domain"/>
    <property type="match status" value="1"/>
</dbReference>
<dbReference type="InterPro" id="IPR037066">
    <property type="entry name" value="Plug_dom_sf"/>
</dbReference>
<evidence type="ECO:0000256" key="2">
    <source>
        <dbReference type="ARBA" id="ARBA00022448"/>
    </source>
</evidence>
<keyword evidence="6" id="KW-0408">Iron</keyword>
<keyword evidence="5 10" id="KW-0812">Transmembrane</keyword>
<dbReference type="InterPro" id="IPR036942">
    <property type="entry name" value="Beta-barrel_TonB_sf"/>
</dbReference>
<proteinExistence type="inferred from homology"/>
<keyword evidence="9 10" id="KW-0998">Cell outer membrane</keyword>
<dbReference type="InterPro" id="IPR011662">
    <property type="entry name" value="Secretin/TonB_short_N"/>
</dbReference>
<dbReference type="AlphaFoldDB" id="A0A6I4ICV2"/>
<dbReference type="SMART" id="SM00965">
    <property type="entry name" value="STN"/>
    <property type="match status" value="1"/>
</dbReference>
<evidence type="ECO:0000256" key="9">
    <source>
        <dbReference type="ARBA" id="ARBA00023237"/>
    </source>
</evidence>
<dbReference type="InterPro" id="IPR023996">
    <property type="entry name" value="TonB-dep_OMP_SusC/RagA"/>
</dbReference>
<comment type="similarity">
    <text evidence="10 11">Belongs to the TonB-dependent receptor family.</text>
</comment>
<dbReference type="NCBIfam" id="TIGR04057">
    <property type="entry name" value="SusC_RagA_signa"/>
    <property type="match status" value="1"/>
</dbReference>
<evidence type="ECO:0000256" key="8">
    <source>
        <dbReference type="ARBA" id="ARBA00023136"/>
    </source>
</evidence>
<comment type="caution">
    <text evidence="13">The sequence shown here is derived from an EMBL/GenBank/DDBJ whole genome shotgun (WGS) entry which is preliminary data.</text>
</comment>
<evidence type="ECO:0000256" key="6">
    <source>
        <dbReference type="ARBA" id="ARBA00023004"/>
    </source>
</evidence>
<dbReference type="Pfam" id="PF07715">
    <property type="entry name" value="Plug"/>
    <property type="match status" value="1"/>
</dbReference>
<dbReference type="NCBIfam" id="TIGR04056">
    <property type="entry name" value="OMP_RagA_SusC"/>
    <property type="match status" value="1"/>
</dbReference>
<dbReference type="Pfam" id="PF07660">
    <property type="entry name" value="STN"/>
    <property type="match status" value="1"/>
</dbReference>
<dbReference type="InterPro" id="IPR000531">
    <property type="entry name" value="Beta-barrel_TonB"/>
</dbReference>
<gene>
    <name evidence="13" type="ORF">GO816_17815</name>
</gene>
<dbReference type="GO" id="GO:0006826">
    <property type="term" value="P:iron ion transport"/>
    <property type="evidence" value="ECO:0007669"/>
    <property type="project" value="UniProtKB-KW"/>
</dbReference>
<dbReference type="Gene3D" id="2.170.130.10">
    <property type="entry name" value="TonB-dependent receptor, plug domain"/>
    <property type="match status" value="1"/>
</dbReference>
<keyword evidence="8 10" id="KW-0472">Membrane</keyword>
<dbReference type="InterPro" id="IPR039426">
    <property type="entry name" value="TonB-dep_rcpt-like"/>
</dbReference>
<protein>
    <submittedName>
        <fullName evidence="13">SusC/RagA family TonB-linked outer membrane protein</fullName>
    </submittedName>
</protein>
<evidence type="ECO:0000256" key="3">
    <source>
        <dbReference type="ARBA" id="ARBA00022452"/>
    </source>
</evidence>
<reference evidence="13 14" key="1">
    <citation type="submission" date="2019-12" db="EMBL/GenBank/DDBJ databases">
        <title>Mucilaginibacter sp. HME9299 genome sequencing and assembly.</title>
        <authorList>
            <person name="Kang H."/>
            <person name="Kim H."/>
            <person name="Joh K."/>
        </authorList>
    </citation>
    <scope>NUCLEOTIDE SEQUENCE [LARGE SCALE GENOMIC DNA]</scope>
    <source>
        <strain evidence="13 14">HME9299</strain>
    </source>
</reference>
<keyword evidence="4" id="KW-0410">Iron transport</keyword>
<dbReference type="GO" id="GO:0009279">
    <property type="term" value="C:cell outer membrane"/>
    <property type="evidence" value="ECO:0007669"/>
    <property type="project" value="UniProtKB-SubCell"/>
</dbReference>
<keyword evidence="2 10" id="KW-0813">Transport</keyword>
<dbReference type="Pfam" id="PF13715">
    <property type="entry name" value="CarbopepD_reg_2"/>
    <property type="match status" value="1"/>
</dbReference>
<dbReference type="SUPFAM" id="SSF49464">
    <property type="entry name" value="Carboxypeptidase regulatory domain-like"/>
    <property type="match status" value="1"/>
</dbReference>
<dbReference type="Pfam" id="PF00593">
    <property type="entry name" value="TonB_dep_Rec_b-barrel"/>
    <property type="match status" value="1"/>
</dbReference>
<dbReference type="PROSITE" id="PS52016">
    <property type="entry name" value="TONB_DEPENDENT_REC_3"/>
    <property type="match status" value="1"/>
</dbReference>
<evidence type="ECO:0000256" key="5">
    <source>
        <dbReference type="ARBA" id="ARBA00022692"/>
    </source>
</evidence>
<accession>A0A6I4ICV2</accession>
<keyword evidence="4" id="KW-0406">Ion transport</keyword>
<feature type="domain" description="Secretin/TonB short N-terminal" evidence="12">
    <location>
        <begin position="69"/>
        <end position="120"/>
    </location>
</feature>